<dbReference type="PANTHER" id="PTHR13710">
    <property type="entry name" value="DNA HELICASE RECQ FAMILY MEMBER"/>
    <property type="match status" value="1"/>
</dbReference>
<evidence type="ECO:0000256" key="11">
    <source>
        <dbReference type="RuleBase" id="RU364117"/>
    </source>
</evidence>
<evidence type="ECO:0000256" key="5">
    <source>
        <dbReference type="ARBA" id="ARBA00022806"/>
    </source>
</evidence>
<comment type="subcellular location">
    <subcellularLocation>
        <location evidence="11">Nucleus</location>
    </subcellularLocation>
</comment>
<evidence type="ECO:0000256" key="4">
    <source>
        <dbReference type="ARBA" id="ARBA00022801"/>
    </source>
</evidence>
<evidence type="ECO:0000256" key="3">
    <source>
        <dbReference type="ARBA" id="ARBA00022741"/>
    </source>
</evidence>
<evidence type="ECO:0000256" key="10">
    <source>
        <dbReference type="ARBA" id="ARBA00049360"/>
    </source>
</evidence>
<comment type="caution">
    <text evidence="16">The sequence shown here is derived from an EMBL/GenBank/DDBJ whole genome shotgun (WGS) entry which is preliminary data.</text>
</comment>
<dbReference type="PROSITE" id="PS51192">
    <property type="entry name" value="HELICASE_ATP_BIND_1"/>
    <property type="match status" value="1"/>
</dbReference>
<evidence type="ECO:0000259" key="13">
    <source>
        <dbReference type="PROSITE" id="PS50967"/>
    </source>
</evidence>
<dbReference type="SMART" id="SM00956">
    <property type="entry name" value="RQC"/>
    <property type="match status" value="1"/>
</dbReference>
<keyword evidence="11" id="KW-0539">Nucleus</keyword>
<dbReference type="SMART" id="SM00341">
    <property type="entry name" value="HRDC"/>
    <property type="match status" value="1"/>
</dbReference>
<evidence type="ECO:0000313" key="16">
    <source>
        <dbReference type="EMBL" id="KAK6744790.1"/>
    </source>
</evidence>
<dbReference type="EMBL" id="JAVFWL010000003">
    <property type="protein sequence ID" value="KAK6744790.1"/>
    <property type="molecule type" value="Genomic_DNA"/>
</dbReference>
<accession>A0ABR1D3F8</accession>
<reference evidence="16 17" key="1">
    <citation type="submission" date="2023-08" db="EMBL/GenBank/DDBJ databases">
        <title>A Necator americanus chromosomal reference genome.</title>
        <authorList>
            <person name="Ilik V."/>
            <person name="Petrzelkova K.J."/>
            <person name="Pardy F."/>
            <person name="Fuh T."/>
            <person name="Niatou-Singa F.S."/>
            <person name="Gouil Q."/>
            <person name="Baker L."/>
            <person name="Ritchie M.E."/>
            <person name="Jex A.R."/>
            <person name="Gazzola D."/>
            <person name="Li H."/>
            <person name="Toshio Fujiwara R."/>
            <person name="Zhan B."/>
            <person name="Aroian R.V."/>
            <person name="Pafco B."/>
            <person name="Schwarz E.M."/>
        </authorList>
    </citation>
    <scope>NUCLEOTIDE SEQUENCE [LARGE SCALE GENOMIC DNA]</scope>
    <source>
        <strain evidence="16 17">Aroian</strain>
        <tissue evidence="16">Whole animal</tissue>
    </source>
</reference>
<keyword evidence="8" id="KW-0413">Isomerase</keyword>
<keyword evidence="17" id="KW-1185">Reference proteome</keyword>
<comment type="similarity">
    <text evidence="2 11">Belongs to the helicase family. RecQ subfamily.</text>
</comment>
<keyword evidence="4 11" id="KW-0378">Hydrolase</keyword>
<name>A0ABR1D3F8_NECAM</name>
<dbReference type="SUPFAM" id="SSF52540">
    <property type="entry name" value="P-loop containing nucleoside triphosphate hydrolases"/>
    <property type="match status" value="1"/>
</dbReference>
<evidence type="ECO:0000256" key="1">
    <source>
        <dbReference type="ARBA" id="ARBA00001947"/>
    </source>
</evidence>
<feature type="compositionally biased region" description="Low complexity" evidence="12">
    <location>
        <begin position="949"/>
        <end position="959"/>
    </location>
</feature>
<dbReference type="Pfam" id="PF00570">
    <property type="entry name" value="HRDC"/>
    <property type="match status" value="1"/>
</dbReference>
<sequence length="981" mass="109655">MSGDGYDSFDDDVVVENSCMGKRDEIFNDSDASLPETPPPGSPVRERSQEDESDDDDPPPTPPPPINLRMSQKRKRIVVSDDEEGEDQNLPPTPPPGRNEGTSEKPSFPSILSENRAGSRSCYEKEPPQNVNRLLKHYFGHNSFRPMQWEIVRNALDGKDQLVLMSTGYGKSVCYQLPGLVSGSLTLVVSPLISLMNDQVRSLTLNGISASLLSGTTSKSEKDRIMTGIDSGSLRFLYLTPEYIENASSLLHRIKSKVGLIAIDEAHCVSQWGHDFRSSYRALAKIRNVLSECPLMALTATATQVVRKDIIDNLELINPVVVCTGFDRKNLYLSVSLQTSMENDLAKMFARDEDEKLGRHFGGATIIYCQTRAMVETVHQHLRARGVKCGMYHAGMSEKAKNDAHHGFIQDKYTTIVATVAFGMGIDKSDVRKVIHYGSPKDIESYYQEIGRAGRDGDPAHCHAFWSQKDIVMNRSRINKSMKEPYLSHAFEMIRSMEEFLNSMRCRRYLLLSHFDPSIPAPSEPRPDCCDNCDWQMNNQQSSSSKCIDIGEEARWLFRVIDEIYRGFSGLTKPIDYVRGSEKEKSRARGSVAGFFGIGKQRSEKWWKALGTQLRIHGWLTEIRKGDMAYGACVNLSDKAKKWYLANTKELLIEASPILVAASSARNKVTVAGATKSATGAVSSIALEDEPKSRVLGTKQLRKYLSASSYPSLQKNSSDSLRTVPLVEELRRLLDNLRMDLAKELDCGPFQIASNKVLDQLANVRPDSMAGLESISDLPVERRQRFGQRFLDCIKQFVAEHPITTNITDSVIIPSELQESISRLTPSIQQTYKTHLLSAAKVIDLSKIRCVSESTTWSYLCSAVELGLPVHLDVLDINEDTISTVLRAARETLGGDVFRLKPLMEALPKDFIDYNRLKIVRAILIWEYDADNDSEKEDSTANEFGTENSSKQSSSQSSKVPSWMVNAVAAPQPKKKKKLLF</sequence>
<dbReference type="Pfam" id="PF00271">
    <property type="entry name" value="Helicase_C"/>
    <property type="match status" value="1"/>
</dbReference>
<feature type="domain" description="HRDC" evidence="13">
    <location>
        <begin position="724"/>
        <end position="804"/>
    </location>
</feature>
<dbReference type="SUPFAM" id="SSF47819">
    <property type="entry name" value="HRDC-like"/>
    <property type="match status" value="1"/>
</dbReference>
<dbReference type="InterPro" id="IPR018982">
    <property type="entry name" value="RQC_domain"/>
</dbReference>
<keyword evidence="3 11" id="KW-0547">Nucleotide-binding</keyword>
<feature type="domain" description="Helicase ATP-binding" evidence="14">
    <location>
        <begin position="152"/>
        <end position="320"/>
    </location>
</feature>
<dbReference type="SMART" id="SM00490">
    <property type="entry name" value="HELICc"/>
    <property type="match status" value="1"/>
</dbReference>
<dbReference type="PANTHER" id="PTHR13710:SF120">
    <property type="entry name" value="BIFUNCTIONAL 3'-5' EXONUCLEASE_ATP-DEPENDENT HELICASE WRN"/>
    <property type="match status" value="1"/>
</dbReference>
<evidence type="ECO:0000256" key="2">
    <source>
        <dbReference type="ARBA" id="ARBA00005446"/>
    </source>
</evidence>
<dbReference type="Pfam" id="PF09382">
    <property type="entry name" value="RQC"/>
    <property type="match status" value="1"/>
</dbReference>
<dbReference type="CDD" id="cd18794">
    <property type="entry name" value="SF2_C_RecQ"/>
    <property type="match status" value="1"/>
</dbReference>
<evidence type="ECO:0000256" key="8">
    <source>
        <dbReference type="ARBA" id="ARBA00023235"/>
    </source>
</evidence>
<keyword evidence="6 11" id="KW-0067">ATP-binding</keyword>
<dbReference type="Gene3D" id="1.10.10.10">
    <property type="entry name" value="Winged helix-like DNA-binding domain superfamily/Winged helix DNA-binding domain"/>
    <property type="match status" value="1"/>
</dbReference>
<dbReference type="Pfam" id="PF16124">
    <property type="entry name" value="RecQ_Zn_bind"/>
    <property type="match status" value="1"/>
</dbReference>
<dbReference type="EC" id="5.6.2.4" evidence="11"/>
<comment type="catalytic activity">
    <reaction evidence="9 11">
        <text>Couples ATP hydrolysis with the unwinding of duplex DNA by translocating in the 3'-5' direction.</text>
        <dbReference type="EC" id="5.6.2.4"/>
    </reaction>
</comment>
<keyword evidence="7" id="KW-0238">DNA-binding</keyword>
<dbReference type="PROSITE" id="PS50967">
    <property type="entry name" value="HRDC"/>
    <property type="match status" value="1"/>
</dbReference>
<dbReference type="InterPro" id="IPR011545">
    <property type="entry name" value="DEAD/DEAH_box_helicase_dom"/>
</dbReference>
<dbReference type="Pfam" id="PF00270">
    <property type="entry name" value="DEAD"/>
    <property type="match status" value="1"/>
</dbReference>
<proteinExistence type="inferred from homology"/>
<evidence type="ECO:0000313" key="17">
    <source>
        <dbReference type="Proteomes" id="UP001303046"/>
    </source>
</evidence>
<dbReference type="InterPro" id="IPR044876">
    <property type="entry name" value="HRDC_dom_sf"/>
</dbReference>
<dbReference type="InterPro" id="IPR004589">
    <property type="entry name" value="DNA_helicase_ATP-dep_RecQ"/>
</dbReference>
<dbReference type="InterPro" id="IPR010997">
    <property type="entry name" value="HRDC-like_sf"/>
</dbReference>
<evidence type="ECO:0000256" key="9">
    <source>
        <dbReference type="ARBA" id="ARBA00034617"/>
    </source>
</evidence>
<feature type="domain" description="Helicase C-terminal" evidence="15">
    <location>
        <begin position="344"/>
        <end position="502"/>
    </location>
</feature>
<gene>
    <name evidence="16" type="primary">Necator_chrIII.g12250</name>
    <name evidence="16" type="ORF">RB195_011484</name>
</gene>
<comment type="catalytic activity">
    <reaction evidence="10 11">
        <text>ATP + H2O = ADP + phosphate + H(+)</text>
        <dbReference type="Rhea" id="RHEA:13065"/>
        <dbReference type="ChEBI" id="CHEBI:15377"/>
        <dbReference type="ChEBI" id="CHEBI:15378"/>
        <dbReference type="ChEBI" id="CHEBI:30616"/>
        <dbReference type="ChEBI" id="CHEBI:43474"/>
        <dbReference type="ChEBI" id="CHEBI:456216"/>
    </reaction>
</comment>
<dbReference type="NCBIfam" id="TIGR00614">
    <property type="entry name" value="recQ_fam"/>
    <property type="match status" value="1"/>
</dbReference>
<evidence type="ECO:0000256" key="6">
    <source>
        <dbReference type="ARBA" id="ARBA00022840"/>
    </source>
</evidence>
<organism evidence="16 17">
    <name type="scientific">Necator americanus</name>
    <name type="common">Human hookworm</name>
    <dbReference type="NCBI Taxonomy" id="51031"/>
    <lineage>
        <taxon>Eukaryota</taxon>
        <taxon>Metazoa</taxon>
        <taxon>Ecdysozoa</taxon>
        <taxon>Nematoda</taxon>
        <taxon>Chromadorea</taxon>
        <taxon>Rhabditida</taxon>
        <taxon>Rhabditina</taxon>
        <taxon>Rhabditomorpha</taxon>
        <taxon>Strongyloidea</taxon>
        <taxon>Ancylostomatidae</taxon>
        <taxon>Bunostominae</taxon>
        <taxon>Necator</taxon>
    </lineage>
</organism>
<dbReference type="Proteomes" id="UP001303046">
    <property type="component" value="Unassembled WGS sequence"/>
</dbReference>
<evidence type="ECO:0000259" key="15">
    <source>
        <dbReference type="PROSITE" id="PS51194"/>
    </source>
</evidence>
<dbReference type="Gene3D" id="3.40.50.300">
    <property type="entry name" value="P-loop containing nucleotide triphosphate hydrolases"/>
    <property type="match status" value="2"/>
</dbReference>
<dbReference type="InterPro" id="IPR027417">
    <property type="entry name" value="P-loop_NTPase"/>
</dbReference>
<evidence type="ECO:0000256" key="12">
    <source>
        <dbReference type="SAM" id="MobiDB-lite"/>
    </source>
</evidence>
<feature type="region of interest" description="Disordered" evidence="12">
    <location>
        <begin position="934"/>
        <end position="981"/>
    </location>
</feature>
<dbReference type="InterPro" id="IPR032284">
    <property type="entry name" value="RecQ_Zn-bd"/>
</dbReference>
<keyword evidence="5 11" id="KW-0347">Helicase</keyword>
<comment type="cofactor">
    <cofactor evidence="1">
        <name>Zn(2+)</name>
        <dbReference type="ChEBI" id="CHEBI:29105"/>
    </cofactor>
</comment>
<dbReference type="InterPro" id="IPR014001">
    <property type="entry name" value="Helicase_ATP-bd"/>
</dbReference>
<dbReference type="Gene3D" id="1.10.150.80">
    <property type="entry name" value="HRDC domain"/>
    <property type="match status" value="1"/>
</dbReference>
<dbReference type="InterPro" id="IPR036390">
    <property type="entry name" value="WH_DNA-bd_sf"/>
</dbReference>
<dbReference type="InterPro" id="IPR001650">
    <property type="entry name" value="Helicase_C-like"/>
</dbReference>
<evidence type="ECO:0000259" key="14">
    <source>
        <dbReference type="PROSITE" id="PS51192"/>
    </source>
</evidence>
<dbReference type="PROSITE" id="PS51194">
    <property type="entry name" value="HELICASE_CTER"/>
    <property type="match status" value="1"/>
</dbReference>
<dbReference type="InterPro" id="IPR036388">
    <property type="entry name" value="WH-like_DNA-bd_sf"/>
</dbReference>
<evidence type="ECO:0000256" key="7">
    <source>
        <dbReference type="ARBA" id="ARBA00023125"/>
    </source>
</evidence>
<feature type="region of interest" description="Disordered" evidence="12">
    <location>
        <begin position="20"/>
        <end position="126"/>
    </location>
</feature>
<protein>
    <recommendedName>
        <fullName evidence="11">ATP-dependent DNA helicase</fullName>
        <ecNumber evidence="11">5.6.2.4</ecNumber>
    </recommendedName>
</protein>
<dbReference type="SMART" id="SM00487">
    <property type="entry name" value="DEXDc"/>
    <property type="match status" value="1"/>
</dbReference>
<dbReference type="CDD" id="cd17920">
    <property type="entry name" value="DEXHc_RecQ"/>
    <property type="match status" value="1"/>
</dbReference>
<dbReference type="SUPFAM" id="SSF46785">
    <property type="entry name" value="Winged helix' DNA-binding domain"/>
    <property type="match status" value="1"/>
</dbReference>
<dbReference type="InterPro" id="IPR002121">
    <property type="entry name" value="HRDC_dom"/>
</dbReference>